<gene>
    <name evidence="1" type="ORF">VP1G_11005</name>
</gene>
<organism evidence="1 2">
    <name type="scientific">Cytospora mali</name>
    <name type="common">Apple Valsa canker fungus</name>
    <name type="synonym">Valsa mali</name>
    <dbReference type="NCBI Taxonomy" id="578113"/>
    <lineage>
        <taxon>Eukaryota</taxon>
        <taxon>Fungi</taxon>
        <taxon>Dikarya</taxon>
        <taxon>Ascomycota</taxon>
        <taxon>Pezizomycotina</taxon>
        <taxon>Sordariomycetes</taxon>
        <taxon>Sordariomycetidae</taxon>
        <taxon>Diaporthales</taxon>
        <taxon>Cytosporaceae</taxon>
        <taxon>Cytospora</taxon>
    </lineage>
</organism>
<reference evidence="2" key="1">
    <citation type="submission" date="2014-12" db="EMBL/GenBank/DDBJ databases">
        <title>Genome Sequence of Valsa Canker Pathogens Uncovers a Specific Adaption of Colonization on Woody Bark.</title>
        <authorList>
            <person name="Yin Z."/>
            <person name="Liu H."/>
            <person name="Gao X."/>
            <person name="Li Z."/>
            <person name="Song N."/>
            <person name="Ke X."/>
            <person name="Dai Q."/>
            <person name="Wu Y."/>
            <person name="Sun Y."/>
            <person name="Xu J.-R."/>
            <person name="Kang Z.K."/>
            <person name="Wang L."/>
            <person name="Huang L."/>
        </authorList>
    </citation>
    <scope>NUCLEOTIDE SEQUENCE [LARGE SCALE GENOMIC DNA]</scope>
    <source>
        <strain evidence="2">SXYL134</strain>
    </source>
</reference>
<dbReference type="EMBL" id="KN714711">
    <property type="protein sequence ID" value="KUI58282.1"/>
    <property type="molecule type" value="Genomic_DNA"/>
</dbReference>
<dbReference type="Proteomes" id="UP000078576">
    <property type="component" value="Unassembled WGS sequence"/>
</dbReference>
<protein>
    <submittedName>
        <fullName evidence="1">Uncharacterized protein</fullName>
    </submittedName>
</protein>
<dbReference type="AlphaFoldDB" id="A0A194V2X1"/>
<sequence>MGTQIRIPAIGASQEDVHAYFASSLLRRDYQRVSPGEVVEDAKTMNQEDFDEQSEAVRQLSALTASCLPLPPALATL</sequence>
<name>A0A194V2X1_CYTMA</name>
<evidence type="ECO:0000313" key="2">
    <source>
        <dbReference type="Proteomes" id="UP000078576"/>
    </source>
</evidence>
<accession>A0A194V2X1</accession>
<proteinExistence type="predicted"/>
<evidence type="ECO:0000313" key="1">
    <source>
        <dbReference type="EMBL" id="KUI58282.1"/>
    </source>
</evidence>
<keyword evidence="2" id="KW-1185">Reference proteome</keyword>